<evidence type="ECO:0000313" key="1">
    <source>
        <dbReference type="EMBL" id="KAJ8975871.1"/>
    </source>
</evidence>
<protein>
    <submittedName>
        <fullName evidence="1">Uncharacterized protein</fullName>
    </submittedName>
</protein>
<keyword evidence="2" id="KW-1185">Reference proteome</keyword>
<dbReference type="Proteomes" id="UP001162164">
    <property type="component" value="Unassembled WGS sequence"/>
</dbReference>
<accession>A0ABQ9JCF4</accession>
<organism evidence="1 2">
    <name type="scientific">Molorchus minor</name>
    <dbReference type="NCBI Taxonomy" id="1323400"/>
    <lineage>
        <taxon>Eukaryota</taxon>
        <taxon>Metazoa</taxon>
        <taxon>Ecdysozoa</taxon>
        <taxon>Arthropoda</taxon>
        <taxon>Hexapoda</taxon>
        <taxon>Insecta</taxon>
        <taxon>Pterygota</taxon>
        <taxon>Neoptera</taxon>
        <taxon>Endopterygota</taxon>
        <taxon>Coleoptera</taxon>
        <taxon>Polyphaga</taxon>
        <taxon>Cucujiformia</taxon>
        <taxon>Chrysomeloidea</taxon>
        <taxon>Cerambycidae</taxon>
        <taxon>Lamiinae</taxon>
        <taxon>Monochamini</taxon>
        <taxon>Molorchus</taxon>
    </lineage>
</organism>
<comment type="caution">
    <text evidence="1">The sequence shown here is derived from an EMBL/GenBank/DDBJ whole genome shotgun (WGS) entry which is preliminary data.</text>
</comment>
<reference evidence="1" key="1">
    <citation type="journal article" date="2023" name="Insect Mol. Biol.">
        <title>Genome sequencing provides insights into the evolution of gene families encoding plant cell wall-degrading enzymes in longhorned beetles.</title>
        <authorList>
            <person name="Shin N.R."/>
            <person name="Okamura Y."/>
            <person name="Kirsch R."/>
            <person name="Pauchet Y."/>
        </authorList>
    </citation>
    <scope>NUCLEOTIDE SEQUENCE</scope>
    <source>
        <strain evidence="1">MMC_N1</strain>
    </source>
</reference>
<name>A0ABQ9JCF4_9CUCU</name>
<evidence type="ECO:0000313" key="2">
    <source>
        <dbReference type="Proteomes" id="UP001162164"/>
    </source>
</evidence>
<proteinExistence type="predicted"/>
<gene>
    <name evidence="1" type="ORF">NQ317_015204</name>
</gene>
<sequence>MRPDYKEPVKPPTNLLEAGDQTKSFAERIKELDCYIGFTDGYAYRSWDRLSRMKKKYVIKPDLVRCIDVQAHVLWTTDGGSVC</sequence>
<dbReference type="EMBL" id="JAPWTJ010000752">
    <property type="protein sequence ID" value="KAJ8975871.1"/>
    <property type="molecule type" value="Genomic_DNA"/>
</dbReference>